<dbReference type="PANTHER" id="PTHR11730">
    <property type="entry name" value="AMMONIUM TRANSPORTER"/>
    <property type="match status" value="1"/>
</dbReference>
<sequence>MTKKTAYHLNTPIIIPTIACLAILLILVIAEISVAQTATSDNSEALYRELRVKIDTLWVIFTACLVFFMNAGFAMLESGFCRSKNTVNILTKNLIVFALTTIAFWSFGFGLMFSQGNGFVGLSGFFVLGADNSPNTGLNYLGIFPSLSWAGIPLQAKFFFQLVFAGTAATIVSGAVAERIKFLAFFLFSLLLVAFIYPITGHWIWGGGWLAQLNFWDFAGSTVVHTVGGWASLVGAVLLGPRLGKYQGSNSMALPGHNLTLSTLGCFILWLGWFGFNPGSTLAMEPEAISRILLNTNMSAATGGIAATLTAWRYFGKPDLSVIINGILGGLVAITAACPYVQIGWAAIIGMISGILVVLSVDFFDRLQIDDPVGALSVHLVCGLWGTFAVALFAAGIEANFYTQGPVRGLLLGGGLPAIKQVFVQLLGCAAVSLYTVIVSWSAWKAIDFFVGLRVSTAAELRGLDLSEHGLQAYSGFLFKSDLPHKVSAIIPKRTIIPPKDRGADK</sequence>
<feature type="transmembrane region" description="Helical" evidence="8">
    <location>
        <begin position="259"/>
        <end position="276"/>
    </location>
</feature>
<dbReference type="InterPro" id="IPR018047">
    <property type="entry name" value="Ammonium_transpt_CS"/>
</dbReference>
<dbReference type="SUPFAM" id="SSF111352">
    <property type="entry name" value="Ammonium transporter"/>
    <property type="match status" value="1"/>
</dbReference>
<feature type="transmembrane region" description="Helical" evidence="8">
    <location>
        <begin position="218"/>
        <end position="239"/>
    </location>
</feature>
<feature type="transmembrane region" description="Helical" evidence="8">
    <location>
        <begin position="184"/>
        <end position="206"/>
    </location>
</feature>
<feature type="domain" description="Ammonium transporter AmtB-like" evidence="9">
    <location>
        <begin position="58"/>
        <end position="474"/>
    </location>
</feature>
<comment type="similarity">
    <text evidence="2 8">Belongs to the ammonia transporter channel (TC 1.A.11.2) family.</text>
</comment>
<dbReference type="PROSITE" id="PS01219">
    <property type="entry name" value="AMMONIUM_TRANSP"/>
    <property type="match status" value="1"/>
</dbReference>
<evidence type="ECO:0000256" key="5">
    <source>
        <dbReference type="ARBA" id="ARBA00022989"/>
    </source>
</evidence>
<dbReference type="InterPro" id="IPR024041">
    <property type="entry name" value="NH4_transpt_AmtB-like_dom"/>
</dbReference>
<evidence type="ECO:0000256" key="3">
    <source>
        <dbReference type="ARBA" id="ARBA00022448"/>
    </source>
</evidence>
<evidence type="ECO:0000256" key="7">
    <source>
        <dbReference type="ARBA" id="ARBA00023177"/>
    </source>
</evidence>
<feature type="transmembrane region" description="Helical" evidence="8">
    <location>
        <begin position="158"/>
        <end position="177"/>
    </location>
</feature>
<feature type="transmembrane region" description="Helical" evidence="8">
    <location>
        <begin position="12"/>
        <end position="36"/>
    </location>
</feature>
<keyword evidence="5 8" id="KW-1133">Transmembrane helix</keyword>
<gene>
    <name evidence="10" type="ORF">B1L04_18735</name>
</gene>
<comment type="subcellular location">
    <subcellularLocation>
        <location evidence="8">Cell membrane</location>
        <topology evidence="8">Multi-pass membrane protein</topology>
    </subcellularLocation>
    <subcellularLocation>
        <location evidence="1">Membrane</location>
        <topology evidence="1">Multi-pass membrane protein</topology>
    </subcellularLocation>
</comment>
<evidence type="ECO:0000256" key="4">
    <source>
        <dbReference type="ARBA" id="ARBA00022692"/>
    </source>
</evidence>
<proteinExistence type="inferred from homology"/>
<dbReference type="PANTHER" id="PTHR11730:SF89">
    <property type="entry name" value="AMMONIUM TRANSPORTER SLL0108-RELATED"/>
    <property type="match status" value="1"/>
</dbReference>
<evidence type="ECO:0000313" key="11">
    <source>
        <dbReference type="Proteomes" id="UP000189835"/>
    </source>
</evidence>
<evidence type="ECO:0000259" key="9">
    <source>
        <dbReference type="Pfam" id="PF00909"/>
    </source>
</evidence>
<evidence type="ECO:0000256" key="2">
    <source>
        <dbReference type="ARBA" id="ARBA00005887"/>
    </source>
</evidence>
<dbReference type="GO" id="GO:0097272">
    <property type="term" value="P:ammonium homeostasis"/>
    <property type="evidence" value="ECO:0007669"/>
    <property type="project" value="TreeGrafter"/>
</dbReference>
<dbReference type="Gene3D" id="1.10.3430.10">
    <property type="entry name" value="Ammonium transporter AmtB like domains"/>
    <property type="match status" value="1"/>
</dbReference>
<evidence type="ECO:0000256" key="6">
    <source>
        <dbReference type="ARBA" id="ARBA00023136"/>
    </source>
</evidence>
<dbReference type="RefSeq" id="WP_079208924.1">
    <property type="nucleotide sequence ID" value="NZ_MVGR01000004.1"/>
</dbReference>
<dbReference type="GO" id="GO:0008519">
    <property type="term" value="F:ammonium channel activity"/>
    <property type="evidence" value="ECO:0007669"/>
    <property type="project" value="InterPro"/>
</dbReference>
<keyword evidence="4 8" id="KW-0812">Transmembrane</keyword>
<dbReference type="InterPro" id="IPR029020">
    <property type="entry name" value="Ammonium/urea_transptr"/>
</dbReference>
<evidence type="ECO:0000256" key="8">
    <source>
        <dbReference type="RuleBase" id="RU362002"/>
    </source>
</evidence>
<dbReference type="Pfam" id="PF00909">
    <property type="entry name" value="Ammonium_transp"/>
    <property type="match status" value="1"/>
</dbReference>
<comment type="caution">
    <text evidence="10">The sequence shown here is derived from an EMBL/GenBank/DDBJ whole genome shotgun (WGS) entry which is preliminary data.</text>
</comment>
<feature type="transmembrane region" description="Helical" evidence="8">
    <location>
        <begin position="422"/>
        <end position="444"/>
    </location>
</feature>
<dbReference type="FunFam" id="1.10.3430.10:FF:000008">
    <property type="entry name" value="Ammonium transporter"/>
    <property type="match status" value="1"/>
</dbReference>
<feature type="transmembrane region" description="Helical" evidence="8">
    <location>
        <begin position="288"/>
        <end position="312"/>
    </location>
</feature>
<dbReference type="GO" id="GO:0005886">
    <property type="term" value="C:plasma membrane"/>
    <property type="evidence" value="ECO:0007669"/>
    <property type="project" value="UniProtKB-SubCell"/>
</dbReference>
<feature type="transmembrane region" description="Helical" evidence="8">
    <location>
        <begin position="376"/>
        <end position="402"/>
    </location>
</feature>
<keyword evidence="3 8" id="KW-0813">Transport</keyword>
<protein>
    <recommendedName>
        <fullName evidence="8">Ammonium transporter</fullName>
    </recommendedName>
</protein>
<feature type="transmembrane region" description="Helical" evidence="8">
    <location>
        <begin position="343"/>
        <end position="364"/>
    </location>
</feature>
<dbReference type="AlphaFoldDB" id="A0A1V4BU74"/>
<evidence type="ECO:0000313" key="10">
    <source>
        <dbReference type="EMBL" id="OPF17904.1"/>
    </source>
</evidence>
<feature type="transmembrane region" description="Helical" evidence="8">
    <location>
        <begin position="319"/>
        <end position="337"/>
    </location>
</feature>
<feature type="transmembrane region" description="Helical" evidence="8">
    <location>
        <begin position="56"/>
        <end position="73"/>
    </location>
</feature>
<dbReference type="NCBIfam" id="TIGR00836">
    <property type="entry name" value="amt"/>
    <property type="match status" value="1"/>
</dbReference>
<dbReference type="EMBL" id="MVGR01000004">
    <property type="protein sequence ID" value="OPF17904.1"/>
    <property type="molecule type" value="Genomic_DNA"/>
</dbReference>
<dbReference type="Proteomes" id="UP000189835">
    <property type="component" value="Unassembled WGS sequence"/>
</dbReference>
<name>A0A1V4BU74_MICAE</name>
<reference evidence="10 11" key="1">
    <citation type="submission" date="2017-02" db="EMBL/GenBank/DDBJ databases">
        <title>Genome sequence of Microcystis aeruginosa KW.</title>
        <authorList>
            <person name="Oh H.-M."/>
            <person name="Ahn C.-Y."/>
            <person name="Jeong H."/>
            <person name="Srivastava A."/>
            <person name="Lee H.-G."/>
            <person name="Kang S.-R."/>
        </authorList>
    </citation>
    <scope>NUCLEOTIDE SEQUENCE [LARGE SCALE GENOMIC DNA]</scope>
    <source>
        <strain evidence="10 11">KW</strain>
    </source>
</reference>
<keyword evidence="6 8" id="KW-0472">Membrane</keyword>
<keyword evidence="7 8" id="KW-0924">Ammonia transport</keyword>
<evidence type="ECO:0000256" key="1">
    <source>
        <dbReference type="ARBA" id="ARBA00004141"/>
    </source>
</evidence>
<dbReference type="InterPro" id="IPR001905">
    <property type="entry name" value="Ammonium_transpt"/>
</dbReference>
<feature type="transmembrane region" description="Helical" evidence="8">
    <location>
        <begin position="94"/>
        <end position="113"/>
    </location>
</feature>
<accession>A0A1V4BU74</accession>
<organism evidence="10 11">
    <name type="scientific">Microcystis aeruginosa KW</name>
    <dbReference type="NCBI Taxonomy" id="1960155"/>
    <lineage>
        <taxon>Bacteria</taxon>
        <taxon>Bacillati</taxon>
        <taxon>Cyanobacteriota</taxon>
        <taxon>Cyanophyceae</taxon>
        <taxon>Oscillatoriophycideae</taxon>
        <taxon>Chroococcales</taxon>
        <taxon>Microcystaceae</taxon>
        <taxon>Microcystis</taxon>
    </lineage>
</organism>